<reference evidence="2" key="1">
    <citation type="submission" date="2021-05" db="EMBL/GenBank/DDBJ databases">
        <authorList>
            <person name="Alioto T."/>
            <person name="Alioto T."/>
            <person name="Gomez Garrido J."/>
        </authorList>
    </citation>
    <scope>NUCLEOTIDE SEQUENCE</scope>
</reference>
<evidence type="ECO:0000313" key="2">
    <source>
        <dbReference type="EMBL" id="CAG6784076.1"/>
    </source>
</evidence>
<dbReference type="InterPro" id="IPR048994">
    <property type="entry name" value="PH-GRAM_MTMR6-9"/>
</dbReference>
<organism evidence="2">
    <name type="scientific">Cacopsylla melanoneura</name>
    <dbReference type="NCBI Taxonomy" id="428564"/>
    <lineage>
        <taxon>Eukaryota</taxon>
        <taxon>Metazoa</taxon>
        <taxon>Ecdysozoa</taxon>
        <taxon>Arthropoda</taxon>
        <taxon>Hexapoda</taxon>
        <taxon>Insecta</taxon>
        <taxon>Pterygota</taxon>
        <taxon>Neoptera</taxon>
        <taxon>Paraneoptera</taxon>
        <taxon>Hemiptera</taxon>
        <taxon>Sternorrhyncha</taxon>
        <taxon>Psylloidea</taxon>
        <taxon>Psyllidae</taxon>
        <taxon>Psyllinae</taxon>
        <taxon>Cacopsylla</taxon>
    </lineage>
</organism>
<sequence length="245" mass="27059">MSTKPVAKHGHIGLLIIESKSNQLKSGKSTGSEKKSGKSVFKDLKSGNSVFKEELKSGKGLLLEDLKSSKGALKEDLKSSKFAVREDLKSNKFALKDDLKSGKVLLLEDLKSSKGALKEDLKSGKVAWFDEIIMEAAEEMLSPLFTMPPSSACFYRVSSSLTNSPSVYDKLKTWLNQKSVEEPEVNTLLTSTPTREGNPILKSVENVRMLNRADVRKPFIGTLNLNTSALIFQDRDCKKETWVGT</sequence>
<feature type="domain" description="MTMR6-9 GRAM" evidence="1">
    <location>
        <begin position="204"/>
        <end position="243"/>
    </location>
</feature>
<dbReference type="Pfam" id="PF21098">
    <property type="entry name" value="PH-GRAM_MTMR6-like"/>
    <property type="match status" value="1"/>
</dbReference>
<evidence type="ECO:0000259" key="1">
    <source>
        <dbReference type="Pfam" id="PF21098"/>
    </source>
</evidence>
<accession>A0A8D9FBB4</accession>
<dbReference type="EMBL" id="HBUF01635916">
    <property type="protein sequence ID" value="CAG6784076.1"/>
    <property type="molecule type" value="Transcribed_RNA"/>
</dbReference>
<dbReference type="AlphaFoldDB" id="A0A8D9FBB4"/>
<name>A0A8D9FBB4_9HEMI</name>
<proteinExistence type="predicted"/>
<protein>
    <recommendedName>
        <fullName evidence="1">MTMR6-9 GRAM domain-containing protein</fullName>
    </recommendedName>
</protein>